<dbReference type="PANTHER" id="PTHR43540">
    <property type="entry name" value="PEROXYUREIDOACRYLATE/UREIDOACRYLATE AMIDOHYDROLASE-RELATED"/>
    <property type="match status" value="1"/>
</dbReference>
<dbReference type="RefSeq" id="WP_037976781.1">
    <property type="nucleotide sequence ID" value="NZ_JMKI01000036.1"/>
</dbReference>
<keyword evidence="4" id="KW-1185">Reference proteome</keyword>
<sequence>MAATTRKYVSFYYATAGDPPEVKIDPRRTCMLVVDMQNEFVLRDFGEALGFKKNGEWDRWVPFHDRLDDVVIPNTKKLIEFMRKNGIEVTYGRIACLKETGEDRCIVQKTPGWNNMLIPVNSYAAQMVDELKPMGDEIVVNKTTDSVVTGTNYATLIRNMDIETVIVTGIVTDQCVASTVRSLADHGFKVIVAEDCCAAATMELHDAELTIMNNIYCTVMSSDEIIELIKNNL</sequence>
<feature type="domain" description="Isochorismatase-like" evidence="2">
    <location>
        <begin position="29"/>
        <end position="224"/>
    </location>
</feature>
<dbReference type="CDD" id="cd00431">
    <property type="entry name" value="cysteine_hydrolases"/>
    <property type="match status" value="1"/>
</dbReference>
<dbReference type="InterPro" id="IPR050272">
    <property type="entry name" value="Isochorismatase-like_hydrls"/>
</dbReference>
<evidence type="ECO:0000259" key="2">
    <source>
        <dbReference type="Pfam" id="PF00857"/>
    </source>
</evidence>
<dbReference type="OrthoDB" id="257098at2"/>
<accession>A0A073IQN9</accession>
<organism evidence="3 4">
    <name type="scientific">Synergistes jonesii</name>
    <dbReference type="NCBI Taxonomy" id="2754"/>
    <lineage>
        <taxon>Bacteria</taxon>
        <taxon>Thermotogati</taxon>
        <taxon>Synergistota</taxon>
        <taxon>Synergistia</taxon>
        <taxon>Synergistales</taxon>
        <taxon>Synergistaceae</taxon>
        <taxon>Synergistes</taxon>
    </lineage>
</organism>
<gene>
    <name evidence="3" type="ORF">EH55_06535</name>
</gene>
<protein>
    <submittedName>
        <fullName evidence="3">Isochorismatase</fullName>
    </submittedName>
</protein>
<proteinExistence type="predicted"/>
<dbReference type="EMBL" id="JMKI01000036">
    <property type="protein sequence ID" value="KEJ92034.1"/>
    <property type="molecule type" value="Genomic_DNA"/>
</dbReference>
<dbReference type="Proteomes" id="UP000027665">
    <property type="component" value="Unassembled WGS sequence"/>
</dbReference>
<dbReference type="AlphaFoldDB" id="A0A073IQN9"/>
<dbReference type="eggNOG" id="COG1335">
    <property type="taxonomic scope" value="Bacteria"/>
</dbReference>
<dbReference type="InterPro" id="IPR000868">
    <property type="entry name" value="Isochorismatase-like_dom"/>
</dbReference>
<evidence type="ECO:0000256" key="1">
    <source>
        <dbReference type="ARBA" id="ARBA00022801"/>
    </source>
</evidence>
<name>A0A073IQN9_9BACT</name>
<comment type="caution">
    <text evidence="3">The sequence shown here is derived from an EMBL/GenBank/DDBJ whole genome shotgun (WGS) entry which is preliminary data.</text>
</comment>
<dbReference type="STRING" id="2754.EH55_06535"/>
<dbReference type="PANTHER" id="PTHR43540:SF1">
    <property type="entry name" value="ISOCHORISMATASE HYDROLASE"/>
    <property type="match status" value="1"/>
</dbReference>
<keyword evidence="1" id="KW-0378">Hydrolase</keyword>
<dbReference type="InterPro" id="IPR036380">
    <property type="entry name" value="Isochorismatase-like_sf"/>
</dbReference>
<reference evidence="3 4" key="1">
    <citation type="submission" date="2014-04" db="EMBL/GenBank/DDBJ databases">
        <title>Draft Genome Sequence of Synergistes jonesii.</title>
        <authorList>
            <person name="Coil D.A."/>
            <person name="Eisen J.A."/>
            <person name="Holland-Moritz H.E."/>
        </authorList>
    </citation>
    <scope>NUCLEOTIDE SEQUENCE [LARGE SCALE GENOMIC DNA]</scope>
    <source>
        <strain evidence="3 4">78-1</strain>
    </source>
</reference>
<dbReference type="GO" id="GO:0016787">
    <property type="term" value="F:hydrolase activity"/>
    <property type="evidence" value="ECO:0007669"/>
    <property type="project" value="UniProtKB-KW"/>
</dbReference>
<dbReference type="Gene3D" id="3.40.50.850">
    <property type="entry name" value="Isochorismatase-like"/>
    <property type="match status" value="1"/>
</dbReference>
<dbReference type="Pfam" id="PF00857">
    <property type="entry name" value="Isochorismatase"/>
    <property type="match status" value="1"/>
</dbReference>
<dbReference type="SUPFAM" id="SSF52499">
    <property type="entry name" value="Isochorismatase-like hydrolases"/>
    <property type="match status" value="1"/>
</dbReference>
<evidence type="ECO:0000313" key="3">
    <source>
        <dbReference type="EMBL" id="KEJ92034.1"/>
    </source>
</evidence>
<dbReference type="PATRIC" id="fig|2754.20.peg.1885"/>
<evidence type="ECO:0000313" key="4">
    <source>
        <dbReference type="Proteomes" id="UP000027665"/>
    </source>
</evidence>
<dbReference type="GeneID" id="90983928"/>